<dbReference type="PROSITE" id="PS50017">
    <property type="entry name" value="DEATH_DOMAIN"/>
    <property type="match status" value="1"/>
</dbReference>
<organism evidence="4 5">
    <name type="scientific">Amphimedon queenslandica</name>
    <name type="common">Sponge</name>
    <dbReference type="NCBI Taxonomy" id="400682"/>
    <lineage>
        <taxon>Eukaryota</taxon>
        <taxon>Metazoa</taxon>
        <taxon>Porifera</taxon>
        <taxon>Demospongiae</taxon>
        <taxon>Heteroscleromorpha</taxon>
        <taxon>Haplosclerida</taxon>
        <taxon>Niphatidae</taxon>
        <taxon>Amphimedon</taxon>
    </lineage>
</organism>
<dbReference type="GeneID" id="109593740"/>
<dbReference type="Gene3D" id="2.60.120.920">
    <property type="match status" value="1"/>
</dbReference>
<dbReference type="AlphaFoldDB" id="A0AAN0K460"/>
<protein>
    <recommendedName>
        <fullName evidence="3">Death domain-containing protein</fullName>
    </recommendedName>
</protein>
<dbReference type="GO" id="GO:0007165">
    <property type="term" value="P:signal transduction"/>
    <property type="evidence" value="ECO:0007669"/>
    <property type="project" value="InterPro"/>
</dbReference>
<evidence type="ECO:0000256" key="1">
    <source>
        <dbReference type="SAM" id="Coils"/>
    </source>
</evidence>
<dbReference type="SUPFAM" id="SSF47986">
    <property type="entry name" value="DEATH domain"/>
    <property type="match status" value="1"/>
</dbReference>
<keyword evidence="5" id="KW-1185">Reference proteome</keyword>
<dbReference type="SUPFAM" id="SSF52540">
    <property type="entry name" value="P-loop containing nucleoside triphosphate hydrolases"/>
    <property type="match status" value="1"/>
</dbReference>
<sequence length="1023" mass="115236">MKISRGGALLSFSDMAEGHLPTFRLVKDCEVSLENRGSLFAVKKKESDAVVCTHEPLVEGKVVLIKIEQKLVPYVDRLASTFMKIGLSDCEPQPTTNIDELPFVRDCSYYKDPTKRTNFKNLSQSQTLGFMLLLNMVYIFIDGLLREIVPAPLVKPFWGVVSFDGCFNTVLLSLKDYKPLDYFCLKTISLKPSNVKLEIGTPVSLYTCSKEVVANGYVWVDVPSGGGLVEFNLLKKSKRGINHDKFKEAMASGVMNCTIINVVCVGPPGVGKTCLKHLLLEKPLPVKRNSTPIVSPVERISVMKQKGLLSSFDKDEMTKLVARKAKELINSPTSSVQSSCSAVVNPPIPRKTSRPIRSSSSPAMLSKSLSLDEKPADPVTSSVPITTTSSKSEKQVINVMSLDSASNEDQSKDFLYFLDSGGQPQFLDLLPIFIRSCMVVIFVFDVTKDLDEQLSFSYFEEGEDKSHELYTTMPQSCCEMLENTARVVSSLSTSVPEKDSSSLPVLLVVGTHIDKLKDKKKEIKKINQKLKEKLSSLNDRRIDYNEKKDEILFPIDILKDKDKMGAEIRKRLIRISSQLQRVDIPLAWYQYERLLNKYSSDNKTSIIVLSHCVELGKQLGLGPEEVEDILTFFDSVNTVLYHSNEKFSIVITDPQLALGMLTSLLKITFSKTDDLVLPPDSIRKLTESGLFSEDVFKICLKEQLTHFIPEFGPSDLLRLLVDLLVIADTTHGYFIPSALPICSNNIDVSTYTTHFDCLLLLPVKGVVLQGVFTALITYLLREDSKFTLPKPEAMDRQQYRNAVSLVYKSGCILIVDRFRWLELYYSGSNDEEAFNIRRTLTSNSCLSALSDVLPYSVDDIRFEWGFMCDLHKDDEPVCSETHPARVDMDTITHSSFSLSCTKHPALSKTCGSVRRLPWLFSLDNFTEPDLRDCMAFVGLKLGNDHFDQFGIHLNIASTEIAIIQAEHKSIGERYALLFEKWKMKRCSPYTWKTIINALKAIERMDIHDSLITYLMRHKKINLE</sequence>
<dbReference type="EnsemblMetazoa" id="XM_020008769.1">
    <property type="protein sequence ID" value="XP_019864328.1"/>
    <property type="gene ID" value="LOC109593740"/>
</dbReference>
<evidence type="ECO:0000313" key="5">
    <source>
        <dbReference type="Proteomes" id="UP000007879"/>
    </source>
</evidence>
<dbReference type="InterPro" id="IPR000488">
    <property type="entry name" value="Death_dom"/>
</dbReference>
<dbReference type="KEGG" id="aqu:109593740"/>
<feature type="coiled-coil region" evidence="1">
    <location>
        <begin position="513"/>
        <end position="547"/>
    </location>
</feature>
<dbReference type="InterPro" id="IPR011029">
    <property type="entry name" value="DEATH-like_dom_sf"/>
</dbReference>
<dbReference type="Proteomes" id="UP000007879">
    <property type="component" value="Unassembled WGS sequence"/>
</dbReference>
<keyword evidence="1" id="KW-0175">Coiled coil</keyword>
<dbReference type="CDD" id="cd01670">
    <property type="entry name" value="Death"/>
    <property type="match status" value="1"/>
</dbReference>
<feature type="domain" description="Death" evidence="3">
    <location>
        <begin position="948"/>
        <end position="1014"/>
    </location>
</feature>
<evidence type="ECO:0000256" key="2">
    <source>
        <dbReference type="SAM" id="MobiDB-lite"/>
    </source>
</evidence>
<proteinExistence type="predicted"/>
<dbReference type="InterPro" id="IPR043136">
    <property type="entry name" value="B30.2/SPRY_sf"/>
</dbReference>
<reference evidence="5" key="1">
    <citation type="journal article" date="2010" name="Nature">
        <title>The Amphimedon queenslandica genome and the evolution of animal complexity.</title>
        <authorList>
            <person name="Srivastava M."/>
            <person name="Simakov O."/>
            <person name="Chapman J."/>
            <person name="Fahey B."/>
            <person name="Gauthier M.E."/>
            <person name="Mitros T."/>
            <person name="Richards G.S."/>
            <person name="Conaco C."/>
            <person name="Dacre M."/>
            <person name="Hellsten U."/>
            <person name="Larroux C."/>
            <person name="Putnam N.H."/>
            <person name="Stanke M."/>
            <person name="Adamska M."/>
            <person name="Darling A."/>
            <person name="Degnan S.M."/>
            <person name="Oakley T.H."/>
            <person name="Plachetzki D.C."/>
            <person name="Zhai Y."/>
            <person name="Adamski M."/>
            <person name="Calcino A."/>
            <person name="Cummins S.F."/>
            <person name="Goodstein D.M."/>
            <person name="Harris C."/>
            <person name="Jackson D.J."/>
            <person name="Leys S.P."/>
            <person name="Shu S."/>
            <person name="Woodcroft B.J."/>
            <person name="Vervoort M."/>
            <person name="Kosik K.S."/>
            <person name="Manning G."/>
            <person name="Degnan B.M."/>
            <person name="Rokhsar D.S."/>
        </authorList>
    </citation>
    <scope>NUCLEOTIDE SEQUENCE [LARGE SCALE GENOMIC DNA]</scope>
</reference>
<evidence type="ECO:0000313" key="4">
    <source>
        <dbReference type="EnsemblMetazoa" id="XP_019864328.1"/>
    </source>
</evidence>
<accession>A0AAN0K460</accession>
<name>A0AAN0K460_AMPQE</name>
<dbReference type="RefSeq" id="XP_019864328.1">
    <property type="nucleotide sequence ID" value="XM_020008769.1"/>
</dbReference>
<dbReference type="InterPro" id="IPR027417">
    <property type="entry name" value="P-loop_NTPase"/>
</dbReference>
<feature type="compositionally biased region" description="Low complexity" evidence="2">
    <location>
        <begin position="378"/>
        <end position="387"/>
    </location>
</feature>
<evidence type="ECO:0000259" key="3">
    <source>
        <dbReference type="PROSITE" id="PS50017"/>
    </source>
</evidence>
<dbReference type="Gene3D" id="1.10.533.10">
    <property type="entry name" value="Death Domain, Fas"/>
    <property type="match status" value="1"/>
</dbReference>
<dbReference type="Gene3D" id="3.40.50.300">
    <property type="entry name" value="P-loop containing nucleotide triphosphate hydrolases"/>
    <property type="match status" value="1"/>
</dbReference>
<reference evidence="4" key="2">
    <citation type="submission" date="2024-06" db="UniProtKB">
        <authorList>
            <consortium name="EnsemblMetazoa"/>
        </authorList>
    </citation>
    <scope>IDENTIFICATION</scope>
</reference>
<feature type="compositionally biased region" description="Low complexity" evidence="2">
    <location>
        <begin position="358"/>
        <end position="369"/>
    </location>
</feature>
<feature type="region of interest" description="Disordered" evidence="2">
    <location>
        <begin position="340"/>
        <end position="387"/>
    </location>
</feature>